<evidence type="ECO:0000313" key="9">
    <source>
        <dbReference type="EMBL" id="MCC2230742.1"/>
    </source>
</evidence>
<feature type="binding site" evidence="8">
    <location>
        <begin position="80"/>
        <end position="81"/>
    </location>
    <ligand>
        <name>beta-D-galactose</name>
        <dbReference type="ChEBI" id="CHEBI:27667"/>
    </ligand>
</feature>
<dbReference type="InterPro" id="IPR008183">
    <property type="entry name" value="Aldose_1/G6P_1-epimerase"/>
</dbReference>
<feature type="active site" description="Proton donor" evidence="6">
    <location>
        <position position="175"/>
    </location>
</feature>
<keyword evidence="10" id="KW-1185">Reference proteome</keyword>
<evidence type="ECO:0000256" key="1">
    <source>
        <dbReference type="ARBA" id="ARBA00005028"/>
    </source>
</evidence>
<dbReference type="InterPro" id="IPR015443">
    <property type="entry name" value="Aldose_1-epimerase"/>
</dbReference>
<dbReference type="GO" id="GO:0033499">
    <property type="term" value="P:galactose catabolic process via UDP-galactose, Leloir pathway"/>
    <property type="evidence" value="ECO:0007669"/>
    <property type="project" value="TreeGrafter"/>
</dbReference>
<dbReference type="GO" id="GO:0004034">
    <property type="term" value="F:aldose 1-epimerase activity"/>
    <property type="evidence" value="ECO:0007669"/>
    <property type="project" value="UniProtKB-EC"/>
</dbReference>
<protein>
    <recommendedName>
        <fullName evidence="5">Aldose 1-epimerase</fullName>
        <ecNumber evidence="5">5.1.3.3</ecNumber>
    </recommendedName>
</protein>
<evidence type="ECO:0000256" key="3">
    <source>
        <dbReference type="ARBA" id="ARBA00023235"/>
    </source>
</evidence>
<dbReference type="EMBL" id="JAJEQR010000016">
    <property type="protein sequence ID" value="MCC2230742.1"/>
    <property type="molecule type" value="Genomic_DNA"/>
</dbReference>
<proteinExistence type="inferred from homology"/>
<keyword evidence="3 5" id="KW-0413">Isomerase</keyword>
<feature type="binding site" evidence="7">
    <location>
        <position position="247"/>
    </location>
    <ligand>
        <name>beta-D-galactose</name>
        <dbReference type="ChEBI" id="CHEBI:27667"/>
    </ligand>
</feature>
<gene>
    <name evidence="9" type="ORF">LKD81_06970</name>
</gene>
<accession>A0AAE3E9X9</accession>
<comment type="caution">
    <text evidence="9">The sequence shown here is derived from an EMBL/GenBank/DDBJ whole genome shotgun (WGS) entry which is preliminary data.</text>
</comment>
<sequence>MAVRKEYWGTLPEVGVVYRYYISGEGSTEAVVTNLGAILLSLKTPDREGKLRDVVLGYDDLNACLQNPPHLGAVIGRNANRIGGASFTLNGKEYPLTKNDGENNLHSGNDFYRVRLWNAEPGENSVTFRLESPDGDQGFPGNAVISTEYTLTERGIRIHYHVTCDQDTVVNLTNHSYFQLDGHAAGDFSEQRVWIDADSYTPSDAALIPTGEIAPVAGTPLDFRRFRRIGLSIDEDFLPLVQAGGYDHNFVLNHQPSVFSLAARAESDASGIGMSVYTDQPGLQFYTGNFLAGEFPGKEGAAYGRRTGYCFESQAFPDAVHKENFPTAVLKKGEVYDTVTEYRFYCF</sequence>
<dbReference type="RefSeq" id="WP_308453380.1">
    <property type="nucleotide sequence ID" value="NZ_JAJEQR010000016.1"/>
</dbReference>
<dbReference type="GO" id="GO:0006006">
    <property type="term" value="P:glucose metabolic process"/>
    <property type="evidence" value="ECO:0007669"/>
    <property type="project" value="TreeGrafter"/>
</dbReference>
<evidence type="ECO:0000256" key="4">
    <source>
        <dbReference type="ARBA" id="ARBA00023277"/>
    </source>
</evidence>
<dbReference type="EC" id="5.1.3.3" evidence="5"/>
<dbReference type="GO" id="GO:0030246">
    <property type="term" value="F:carbohydrate binding"/>
    <property type="evidence" value="ECO:0007669"/>
    <property type="project" value="InterPro"/>
</dbReference>
<keyword evidence="4 5" id="KW-0119">Carbohydrate metabolism</keyword>
<evidence type="ECO:0000256" key="7">
    <source>
        <dbReference type="PIRSR" id="PIRSR005096-2"/>
    </source>
</evidence>
<dbReference type="PANTHER" id="PTHR10091:SF0">
    <property type="entry name" value="GALACTOSE MUTAROTASE"/>
    <property type="match status" value="1"/>
</dbReference>
<comment type="similarity">
    <text evidence="2 5">Belongs to the aldose epimerase family.</text>
</comment>
<dbReference type="Proteomes" id="UP001198182">
    <property type="component" value="Unassembled WGS sequence"/>
</dbReference>
<dbReference type="InterPro" id="IPR014718">
    <property type="entry name" value="GH-type_carb-bd"/>
</dbReference>
<feature type="active site" description="Proton acceptor" evidence="6">
    <location>
        <position position="312"/>
    </location>
</feature>
<dbReference type="PIRSF" id="PIRSF005096">
    <property type="entry name" value="GALM"/>
    <property type="match status" value="1"/>
</dbReference>
<dbReference type="NCBIfam" id="NF008277">
    <property type="entry name" value="PRK11055.1"/>
    <property type="match status" value="1"/>
</dbReference>
<dbReference type="PANTHER" id="PTHR10091">
    <property type="entry name" value="ALDOSE-1-EPIMERASE"/>
    <property type="match status" value="1"/>
</dbReference>
<reference evidence="9" key="1">
    <citation type="submission" date="2021-10" db="EMBL/GenBank/DDBJ databases">
        <title>Anaerobic single-cell dispensing facilitates the cultivation of human gut bacteria.</title>
        <authorList>
            <person name="Afrizal A."/>
        </authorList>
    </citation>
    <scope>NUCLEOTIDE SEQUENCE</scope>
    <source>
        <strain evidence="9">CLA-AA-H215</strain>
    </source>
</reference>
<evidence type="ECO:0000256" key="6">
    <source>
        <dbReference type="PIRSR" id="PIRSR005096-1"/>
    </source>
</evidence>
<dbReference type="SUPFAM" id="SSF74650">
    <property type="entry name" value="Galactose mutarotase-like"/>
    <property type="match status" value="1"/>
</dbReference>
<organism evidence="9 10">
    <name type="scientific">Hominifimenecus microfluidus</name>
    <dbReference type="NCBI Taxonomy" id="2885348"/>
    <lineage>
        <taxon>Bacteria</taxon>
        <taxon>Bacillati</taxon>
        <taxon>Bacillota</taxon>
        <taxon>Clostridia</taxon>
        <taxon>Lachnospirales</taxon>
        <taxon>Lachnospiraceae</taxon>
        <taxon>Hominifimenecus</taxon>
    </lineage>
</organism>
<comment type="pathway">
    <text evidence="1 5">Carbohydrate metabolism; hexose metabolism.</text>
</comment>
<evidence type="ECO:0000256" key="5">
    <source>
        <dbReference type="PIRNR" id="PIRNR005096"/>
    </source>
</evidence>
<name>A0AAE3E9X9_9FIRM</name>
<evidence type="ECO:0000256" key="8">
    <source>
        <dbReference type="PIRSR" id="PIRSR005096-3"/>
    </source>
</evidence>
<comment type="catalytic activity">
    <reaction evidence="5">
        <text>alpha-D-glucose = beta-D-glucose</text>
        <dbReference type="Rhea" id="RHEA:10264"/>
        <dbReference type="ChEBI" id="CHEBI:15903"/>
        <dbReference type="ChEBI" id="CHEBI:17925"/>
        <dbReference type="EC" id="5.1.3.3"/>
    </reaction>
</comment>
<dbReference type="AlphaFoldDB" id="A0AAE3E9X9"/>
<dbReference type="InterPro" id="IPR047215">
    <property type="entry name" value="Galactose_mutarotase-like"/>
</dbReference>
<dbReference type="Pfam" id="PF01263">
    <property type="entry name" value="Aldose_epim"/>
    <property type="match status" value="1"/>
</dbReference>
<feature type="binding site" evidence="8">
    <location>
        <begin position="175"/>
        <end position="177"/>
    </location>
    <ligand>
        <name>beta-D-galactose</name>
        <dbReference type="ChEBI" id="CHEBI:27667"/>
    </ligand>
</feature>
<evidence type="ECO:0000313" key="10">
    <source>
        <dbReference type="Proteomes" id="UP001198182"/>
    </source>
</evidence>
<dbReference type="CDD" id="cd09019">
    <property type="entry name" value="galactose_mutarotase_like"/>
    <property type="match status" value="1"/>
</dbReference>
<dbReference type="Gene3D" id="2.70.98.10">
    <property type="match status" value="1"/>
</dbReference>
<dbReference type="InterPro" id="IPR011013">
    <property type="entry name" value="Gal_mutarotase_sf_dom"/>
</dbReference>
<evidence type="ECO:0000256" key="2">
    <source>
        <dbReference type="ARBA" id="ARBA00006206"/>
    </source>
</evidence>